<protein>
    <submittedName>
        <fullName evidence="4">TetR family transcriptional regulator</fullName>
    </submittedName>
</protein>
<dbReference type="InterPro" id="IPR050624">
    <property type="entry name" value="HTH-type_Tx_Regulator"/>
</dbReference>
<name>A0A402AR50_9CHLR</name>
<comment type="caution">
    <text evidence="4">The sequence shown here is derived from an EMBL/GenBank/DDBJ whole genome shotgun (WGS) entry which is preliminary data.</text>
</comment>
<feature type="domain" description="HTH tetR-type" evidence="3">
    <location>
        <begin position="11"/>
        <end position="71"/>
    </location>
</feature>
<proteinExistence type="predicted"/>
<dbReference type="GO" id="GO:0003677">
    <property type="term" value="F:DNA binding"/>
    <property type="evidence" value="ECO:0007669"/>
    <property type="project" value="UniProtKB-UniRule"/>
</dbReference>
<dbReference type="AlphaFoldDB" id="A0A402AR50"/>
<accession>A0A402AR50</accession>
<evidence type="ECO:0000313" key="5">
    <source>
        <dbReference type="Proteomes" id="UP000287188"/>
    </source>
</evidence>
<dbReference type="PANTHER" id="PTHR43479">
    <property type="entry name" value="ACREF/ENVCD OPERON REPRESSOR-RELATED"/>
    <property type="match status" value="1"/>
</dbReference>
<dbReference type="PROSITE" id="PS50977">
    <property type="entry name" value="HTH_TETR_2"/>
    <property type="match status" value="1"/>
</dbReference>
<dbReference type="Gene3D" id="1.10.357.10">
    <property type="entry name" value="Tetracycline Repressor, domain 2"/>
    <property type="match status" value="1"/>
</dbReference>
<evidence type="ECO:0000259" key="3">
    <source>
        <dbReference type="PROSITE" id="PS50977"/>
    </source>
</evidence>
<dbReference type="PRINTS" id="PR00455">
    <property type="entry name" value="HTHTETR"/>
</dbReference>
<organism evidence="4 5">
    <name type="scientific">Dictyobacter kobayashii</name>
    <dbReference type="NCBI Taxonomy" id="2014872"/>
    <lineage>
        <taxon>Bacteria</taxon>
        <taxon>Bacillati</taxon>
        <taxon>Chloroflexota</taxon>
        <taxon>Ktedonobacteria</taxon>
        <taxon>Ktedonobacterales</taxon>
        <taxon>Dictyobacteraceae</taxon>
        <taxon>Dictyobacter</taxon>
    </lineage>
</organism>
<dbReference type="InterPro" id="IPR009057">
    <property type="entry name" value="Homeodomain-like_sf"/>
</dbReference>
<evidence type="ECO:0000313" key="4">
    <source>
        <dbReference type="EMBL" id="GCE21567.1"/>
    </source>
</evidence>
<dbReference type="PANTHER" id="PTHR43479:SF11">
    <property type="entry name" value="ACREF_ENVCD OPERON REPRESSOR-RELATED"/>
    <property type="match status" value="1"/>
</dbReference>
<dbReference type="Pfam" id="PF00440">
    <property type="entry name" value="TetR_N"/>
    <property type="match status" value="1"/>
</dbReference>
<gene>
    <name evidence="4" type="ORF">KDK_53670</name>
</gene>
<evidence type="ECO:0000256" key="2">
    <source>
        <dbReference type="PROSITE-ProRule" id="PRU00335"/>
    </source>
</evidence>
<dbReference type="SUPFAM" id="SSF46689">
    <property type="entry name" value="Homeodomain-like"/>
    <property type="match status" value="1"/>
</dbReference>
<dbReference type="InterPro" id="IPR001647">
    <property type="entry name" value="HTH_TetR"/>
</dbReference>
<dbReference type="EMBL" id="BIFS01000001">
    <property type="protein sequence ID" value="GCE21567.1"/>
    <property type="molecule type" value="Genomic_DNA"/>
</dbReference>
<dbReference type="InterPro" id="IPR023772">
    <property type="entry name" value="DNA-bd_HTH_TetR-type_CS"/>
</dbReference>
<dbReference type="PROSITE" id="PS01081">
    <property type="entry name" value="HTH_TETR_1"/>
    <property type="match status" value="1"/>
</dbReference>
<keyword evidence="1 2" id="KW-0238">DNA-binding</keyword>
<feature type="DNA-binding region" description="H-T-H motif" evidence="2">
    <location>
        <begin position="34"/>
        <end position="53"/>
    </location>
</feature>
<reference evidence="5" key="1">
    <citation type="submission" date="2018-12" db="EMBL/GenBank/DDBJ databases">
        <title>Tengunoibacter tsumagoiensis gen. nov., sp. nov., Dictyobacter kobayashii sp. nov., D. alpinus sp. nov., and D. joshuensis sp. nov. and description of Dictyobacteraceae fam. nov. within the order Ktedonobacterales isolated from Tengu-no-mugimeshi.</title>
        <authorList>
            <person name="Wang C.M."/>
            <person name="Zheng Y."/>
            <person name="Sakai Y."/>
            <person name="Toyoda A."/>
            <person name="Minakuchi Y."/>
            <person name="Abe K."/>
            <person name="Yokota A."/>
            <person name="Yabe S."/>
        </authorList>
    </citation>
    <scope>NUCLEOTIDE SEQUENCE [LARGE SCALE GENOMIC DNA]</scope>
    <source>
        <strain evidence="5">Uno11</strain>
    </source>
</reference>
<evidence type="ECO:0000256" key="1">
    <source>
        <dbReference type="ARBA" id="ARBA00023125"/>
    </source>
</evidence>
<keyword evidence="5" id="KW-1185">Reference proteome</keyword>
<dbReference type="Proteomes" id="UP000287188">
    <property type="component" value="Unassembled WGS sequence"/>
</dbReference>
<sequence>MVRTVNEQEYAFRRNAILDAVQQLIYSKGYEQMTIQDIVEALKISKGAFYHYFDSKQDVLEALLERMLQEAEQLFIPIVQDPSLTAIVKLQHFFDALNKYKTAQKTLLIELLRVWYADDNIIVRRKSHAVGVKRLTPLFAAVIRQGVQEGVLTTPYPEQISEVVLSIAAELGETLGQMLLAFESEGGDMVRVEHTIAAYTDALERILGASAGSLSLTNADTLREWFVSPQVQAEKHFIK</sequence>
<dbReference type="OrthoDB" id="9814200at2"/>